<dbReference type="Proteomes" id="UP000678499">
    <property type="component" value="Unassembled WGS sequence"/>
</dbReference>
<evidence type="ECO:0000256" key="1">
    <source>
        <dbReference type="SAM" id="MobiDB-lite"/>
    </source>
</evidence>
<evidence type="ECO:0000313" key="3">
    <source>
        <dbReference type="Proteomes" id="UP000678499"/>
    </source>
</evidence>
<reference evidence="2" key="1">
    <citation type="submission" date="2020-11" db="EMBL/GenBank/DDBJ databases">
        <authorList>
            <person name="Tran Van P."/>
        </authorList>
    </citation>
    <scope>NUCLEOTIDE SEQUENCE</scope>
</reference>
<feature type="region of interest" description="Disordered" evidence="1">
    <location>
        <begin position="497"/>
        <end position="528"/>
    </location>
</feature>
<accession>A0A7R9BPX3</accession>
<feature type="compositionally biased region" description="Gly residues" evidence="1">
    <location>
        <begin position="509"/>
        <end position="520"/>
    </location>
</feature>
<dbReference type="EMBL" id="OA883520">
    <property type="protein sequence ID" value="CAD7279111.1"/>
    <property type="molecule type" value="Genomic_DNA"/>
</dbReference>
<keyword evidence="3" id="KW-1185">Reference proteome</keyword>
<dbReference type="EMBL" id="CAJPEX010001483">
    <property type="protein sequence ID" value="CAG0919263.1"/>
    <property type="molecule type" value="Genomic_DNA"/>
</dbReference>
<proteinExistence type="predicted"/>
<dbReference type="AlphaFoldDB" id="A0A7R9BPX3"/>
<sequence length="588" mass="60761">MVDGLLARHASAFSSSGPSSASDWKYMKYSIEGFVYMLRDFMRDYFLPHRNPMLLLLEGEEMRKMWSYVWMNHPVKWVENYDRNWKVFTYAQENDVNTTQHTKRLQSPRICFSSKFPHVYRIPSISFMNCRVAPTCRLVGATGFVPSPARSASGCCRDGAEAAAAASIGRLLICGPADATTAPGGGPLGIGAVSRGGIPGGGGGGRIIRIGPIGLCDPGGGGGGGPAGIRIPIGGGGGGRGCIGWWYIIGGIAICGTPVLPLGGGPGGGGGGGGTILFDGSAGVGAVSVTPWQASSVAQTRELPAVASRHHDVVDDPLRHYSKLDLRLHLRASNASDPSSRLLQTGLNASVSGRLGHDPDLFLYRGLCPCLDHGLVLCPCHVPGFCFAISTGFVVSCLVFGIDPRPHRELNENKIGSSSSVTQVTNENRKPENQFNGMISHGIELPRLRFFEKSISASNPGTTTSSLPRLLSFCSVSSSLSKSLKLGGGPGGTPGFFKIPGTADDIKTPGGGGGSGGSPGGRKSKFRGGSGIWAGKGSGICCNGCCSCIGGSIWDAAAGAGVPGSKPVVAVGKGISSTDTCCADITDS</sequence>
<gene>
    <name evidence="2" type="ORF">NMOB1V02_LOCUS6794</name>
</gene>
<organism evidence="2">
    <name type="scientific">Notodromas monacha</name>
    <dbReference type="NCBI Taxonomy" id="399045"/>
    <lineage>
        <taxon>Eukaryota</taxon>
        <taxon>Metazoa</taxon>
        <taxon>Ecdysozoa</taxon>
        <taxon>Arthropoda</taxon>
        <taxon>Crustacea</taxon>
        <taxon>Oligostraca</taxon>
        <taxon>Ostracoda</taxon>
        <taxon>Podocopa</taxon>
        <taxon>Podocopida</taxon>
        <taxon>Cypridocopina</taxon>
        <taxon>Cypridoidea</taxon>
        <taxon>Cyprididae</taxon>
        <taxon>Notodromas</taxon>
    </lineage>
</organism>
<evidence type="ECO:0000313" key="2">
    <source>
        <dbReference type="EMBL" id="CAD7279111.1"/>
    </source>
</evidence>
<name>A0A7R9BPX3_9CRUS</name>
<protein>
    <submittedName>
        <fullName evidence="2">Uncharacterized protein</fullName>
    </submittedName>
</protein>